<evidence type="ECO:0000313" key="3">
    <source>
        <dbReference type="Proteomes" id="UP000286482"/>
    </source>
</evidence>
<comment type="caution">
    <text evidence="2">The sequence shown here is derived from an EMBL/GenBank/DDBJ whole genome shotgun (WGS) entry which is preliminary data.</text>
</comment>
<dbReference type="OrthoDB" id="6195578at2"/>
<dbReference type="RefSeq" id="WP_120353672.1">
    <property type="nucleotide sequence ID" value="NZ_RAQO01000004.1"/>
</dbReference>
<protein>
    <submittedName>
        <fullName evidence="2">DUF3379 domain-containing protein</fullName>
    </submittedName>
</protein>
<organism evidence="2 3">
    <name type="scientific">Alginatibacterium sediminis</name>
    <dbReference type="NCBI Taxonomy" id="2164068"/>
    <lineage>
        <taxon>Bacteria</taxon>
        <taxon>Pseudomonadati</taxon>
        <taxon>Pseudomonadota</taxon>
        <taxon>Gammaproteobacteria</taxon>
        <taxon>Alteromonadales</taxon>
        <taxon>Alteromonadaceae</taxon>
        <taxon>Alginatibacterium</taxon>
    </lineage>
</organism>
<dbReference type="AlphaFoldDB" id="A0A420EG56"/>
<name>A0A420EG56_9ALTE</name>
<dbReference type="EMBL" id="RAQO01000004">
    <property type="protein sequence ID" value="RKF19667.1"/>
    <property type="molecule type" value="Genomic_DNA"/>
</dbReference>
<accession>A0A420EG56</accession>
<dbReference type="Proteomes" id="UP000286482">
    <property type="component" value="Unassembled WGS sequence"/>
</dbReference>
<keyword evidence="1" id="KW-1133">Transmembrane helix</keyword>
<sequence length="238" mass="26471">MDELEFRRQLLANPRERESEFMAAANENSSNRKLFDEMQSFESKLESALKVDVPEGMAERLILRQSFDTGRSQYKRKARLHLALAASVAFALGLSFNSGLLSKFQQPDIGSVALAHVYEEMPYTSQANEHPNLAMVNAKLARYGASFDSMPGQVKYVNHCSYHGGPALHMVIDGKMGDINVFVVPDGRGLKPSQSFGDKRMHGLVQTLQNASMVIVGDRMETLEPTLQSLSKNFVQSI</sequence>
<keyword evidence="3" id="KW-1185">Reference proteome</keyword>
<keyword evidence="1" id="KW-0472">Membrane</keyword>
<proteinExistence type="predicted"/>
<gene>
    <name evidence="2" type="ORF">DBZ36_04150</name>
</gene>
<keyword evidence="1" id="KW-0812">Transmembrane</keyword>
<feature type="transmembrane region" description="Helical" evidence="1">
    <location>
        <begin position="80"/>
        <end position="101"/>
    </location>
</feature>
<dbReference type="InterPro" id="IPR021806">
    <property type="entry name" value="DUF3379"/>
</dbReference>
<evidence type="ECO:0000313" key="2">
    <source>
        <dbReference type="EMBL" id="RKF19667.1"/>
    </source>
</evidence>
<evidence type="ECO:0000256" key="1">
    <source>
        <dbReference type="SAM" id="Phobius"/>
    </source>
</evidence>
<reference evidence="2 3" key="1">
    <citation type="submission" date="2018-09" db="EMBL/GenBank/DDBJ databases">
        <authorList>
            <person name="Wang Z."/>
        </authorList>
    </citation>
    <scope>NUCLEOTIDE SEQUENCE [LARGE SCALE GENOMIC DNA]</scope>
    <source>
        <strain evidence="2 3">ALS 81</strain>
    </source>
</reference>
<dbReference type="Pfam" id="PF11859">
    <property type="entry name" value="DUF3379"/>
    <property type="match status" value="1"/>
</dbReference>